<keyword evidence="2" id="KW-1185">Reference proteome</keyword>
<organism evidence="1 2">
    <name type="scientific">Achromobacter insolitus</name>
    <dbReference type="NCBI Taxonomy" id="217204"/>
    <lineage>
        <taxon>Bacteria</taxon>
        <taxon>Pseudomonadati</taxon>
        <taxon>Pseudomonadota</taxon>
        <taxon>Betaproteobacteria</taxon>
        <taxon>Burkholderiales</taxon>
        <taxon>Alcaligenaceae</taxon>
        <taxon>Achromobacter</taxon>
    </lineage>
</organism>
<dbReference type="Pfam" id="PF20911">
    <property type="entry name" value="GP7"/>
    <property type="match status" value="1"/>
</dbReference>
<evidence type="ECO:0000313" key="1">
    <source>
        <dbReference type="EMBL" id="CAB3931634.1"/>
    </source>
</evidence>
<gene>
    <name evidence="1" type="ORF">LMG6000_02252</name>
</gene>
<evidence type="ECO:0000313" key="2">
    <source>
        <dbReference type="Proteomes" id="UP000494183"/>
    </source>
</evidence>
<evidence type="ECO:0008006" key="3">
    <source>
        <dbReference type="Google" id="ProtNLM"/>
    </source>
</evidence>
<dbReference type="RefSeq" id="WP_175201646.1">
    <property type="nucleotide sequence ID" value="NZ_CADILH010000003.1"/>
</dbReference>
<sequence>MATLSTQNPTLADVAKRLDPNGKIDKIVELLNQTNGMLEDATFIEGNLPTGHRTSVRTGLPTPTWRKLYGGVQPTRSTTAQVTDNCGMLEAYAEVDKALADLNGNTPAFRLSEDRAHVEGMNQEVARTLIYGNEGTDPAKFTGLAARYNSMSAGSGENIIDAGGTGSDNTSIWLVTWGENTIHAIYPKGSKAGLNQEDKGQVTIENVDGQGGRMEGYRTHYKWDLGLTVRDWRYGARIANIDVSALSDPATAKDATMALIGMMIEASERIPNFGMGRAAWYVNRTVRTKLRLGILNKIANNLSWETVAGKRVMMFDDIPVRRTDALLSTEARIV</sequence>
<accession>A0A6S7F013</accession>
<reference evidence="1 2" key="1">
    <citation type="submission" date="2020-04" db="EMBL/GenBank/DDBJ databases">
        <authorList>
            <person name="De Canck E."/>
        </authorList>
    </citation>
    <scope>NUCLEOTIDE SEQUENCE [LARGE SCALE GENOMIC DNA]</scope>
    <source>
        <strain evidence="1 2">LMG 6000</strain>
    </source>
</reference>
<dbReference type="EMBL" id="CADILH010000003">
    <property type="protein sequence ID" value="CAB3931634.1"/>
    <property type="molecule type" value="Genomic_DNA"/>
</dbReference>
<dbReference type="NCBIfam" id="NF045672">
    <property type="entry name" value="MCP_gp7_epsi_15"/>
    <property type="match status" value="1"/>
</dbReference>
<dbReference type="Proteomes" id="UP000494183">
    <property type="component" value="Unassembled WGS sequence"/>
</dbReference>
<protein>
    <recommendedName>
        <fullName evidence="3">Bbp17</fullName>
    </recommendedName>
</protein>
<proteinExistence type="predicted"/>
<dbReference type="AlphaFoldDB" id="A0A6S7F013"/>
<dbReference type="InterPro" id="IPR048813">
    <property type="entry name" value="GP7-like"/>
</dbReference>
<name>A0A6S7F013_9BURK</name>